<feature type="region of interest" description="Disordered" evidence="1">
    <location>
        <begin position="407"/>
        <end position="448"/>
    </location>
</feature>
<feature type="region of interest" description="Disordered" evidence="1">
    <location>
        <begin position="2120"/>
        <end position="2142"/>
    </location>
</feature>
<feature type="region of interest" description="Disordered" evidence="1">
    <location>
        <begin position="1929"/>
        <end position="1950"/>
    </location>
</feature>
<feature type="region of interest" description="Disordered" evidence="1">
    <location>
        <begin position="3373"/>
        <end position="3406"/>
    </location>
</feature>
<evidence type="ECO:0008006" key="4">
    <source>
        <dbReference type="Google" id="ProtNLM"/>
    </source>
</evidence>
<dbReference type="InterPro" id="IPR050358">
    <property type="entry name" value="RSE1/DDB1/CFT1"/>
</dbReference>
<dbReference type="InterPro" id="IPR015943">
    <property type="entry name" value="WD40/YVTN_repeat-like_dom_sf"/>
</dbReference>
<feature type="region of interest" description="Disordered" evidence="1">
    <location>
        <begin position="1492"/>
        <end position="1514"/>
    </location>
</feature>
<evidence type="ECO:0000313" key="2">
    <source>
        <dbReference type="EMBL" id="GIM12272.1"/>
    </source>
</evidence>
<sequence>MSATWLSKTLVPSGVVDHVVCGNFVENGHPGQAQVVLVHAGSSLEMLAIGDSGAASSICSQPLQAGDAVVDLRVLRGGPTTGDGHPDPDSLILLVSGGRLTVLHFNASCNRFILVQEVQLVDPGTQPRFMPRLLAPSPSGQHGIAVAAFQDRILYLPPAVVIASARASAVTGAAGEPATAVETRDAGAAPREPVQASISGAGTADVAAVAAGARYRAVLANNPIPYIHRLPLGDTIRPPLLTAGPVVGAAPRDLRRATTDALMASGSRRAASSGYLPLQLEPGCGAIWDLAILEAPCLSSDRDGAAAAGGSPEGRETRPVGPGHRQERQTAIGNGSGNFGECGFWVAALVHRSSTDDGEVLLLRWAPGARDLLLCDRVVRLGACGPSTGPSKAGACDSGQGQRLGLSAGLESKGSGLGAQGPTSHSGLGPGAAPATVGTSEKAAEQVRQRRPVLGLAHVLRATPPEHREAGLVVLGTHGAVFLLAALLVRHALPTGGRSDLCAAGSESPVVGSAPAVEPASPSRAIPGVSATDAAADATVGGNSSFPGTGAARPSADGCSAAESASAAAAGAAGQPPVLFLEDLMATTYRETEIRERSWQSDGSSSSSGGGESDEDDGNNDIAGPSIGTGGFRRRKGLNAWLESRAGLSQPTPAHHLQRVPAAASGRGWAYLRFADTQLAAAKGTVAAANDHVVEGDGDGGKEVSDGTASGDVPAGRQSGSASAATRSGGHRRGASAAPGGGGDNSGRGALDRYVGEEDDAGAVRRARLAFLRRLDSQRVTGRPMNHTSGEQLDQMVSVMQLYRSAAEHAVVAAPGGGDGDGGGDGPAVRAASRAQSIVGEAQPASQPDLLSLSHLQDQARWMLRHLHGEDLAAQLRGVSDSTAVMEKLQRAAAAAAAAEAAAIEDAALEEYQVHGARPLPPLKQAPPVLGVERLPVAEPHCNGHILSAAEWLPSISSAAAHPLGCNSIAGAPPKGMPTQASQPNCSLAAATSVAAPAAALAHGSVTSVGLRLLVCAAAGPALCITVTTAGAPPATSRATAATVASDALETTAGVQASVSDCSFNDLGGASGEMVSVLKPVPAAQEGAEYNLPVVHLKAIRCLMPGGVGAGASVAAASMASPPAGGRPTTIRSARAVAALPPWSDGILVWSEEGGDVLILRHRHKPSLHLPHQRGQLQRLGLRPRPAAPPFKPSPAPPAHSPRVASAFAAPAAAGFPMDASTGAAVTGTAVPCVFARSSSSNLPGDSTIAGAARGSQPPPLLLQRAGVQGRTLSAGDRCQDAVGSASGIPHGSGGEGAPRRANVVVGLRRDGPSRRRRTGPGSGSSSLGRSRTPVVMMGKAFAALALRLLGRAPQPRPMADFVVTEAAGISGHGRLLQVTGAVLGLQSPEGAVPGPQEPKLQVLRGCLAAQVVARMPSQGATPTGLWSIPLRTPIAPAGVATGAPSHAGGAAAPVTNPQPGAPPAGGSLVVLSFVGGSRALAPVLDTDFAAESGSDGSRFTPGTAPSPPEVGVMEPSLRDVTDVLQLRHWEPTVAAGLVAEGVLVQVTPSGILMASLDLVSYPASAAAATVAAAPSGGSVPLDDADGPGGGGGSWDAPLPRSSWPSPKSSRYEDRSPLEQMLQLSQPQEGMHIASARLLRQQPQHQREQQSRHGDGSLGAPPTHPMASGSMSVSVGILGTDGSQVPGAAAAAAAERPLQGMGATTSCGGGGGSRGPSISGYSSMAEGMGAMALASEMQADDDAQGTARFAAEALSNPQDGIPGAVSNLAHTQDEFAAPVFHGPFTSRCLHSMPPPPPPLGLGPRASGARFGGGFQGRGDGGVEAHDAGGTSTSAVEADVSHGGVAWWSATAPDITMGAVAPGCVVLVRRLDRRLTVLGVVEQISSSSGYGSGTFRPSRKRPRSTIVLRELGFSQPLDYEPSCCALRPMPLSRSPSLQSRPHATLRRSPSVSSSVAAAITTDAADSGAPGTGAGAGAMSTLCAGLPPLLRPGLVNQGGAPVLASAVGGQGSGPASVGVGVPSPPSVCGVSGGASAAAAAAATAHPSYWKYQLLVGDHAPSIQLLLLAYGSSGLCCTRLAQVSTAVPRGLGPCAGPAGPQSTSVPESVLFIAPAPVPTAAAAALGPGGSSGGGQSSSSISTDRRELRRVMCSGLPVAHGSASAAMAPASSRASPPGGSSSLLCLVGLRSGDVNVFSYGGAGFPAPAAAHQVSSDGMEDRGLTAAPSGALRANSTDGTEVMDSYAWDSFKAPPLSEAATATAQFARRSGRNGGGGHESGGAAEFPDVLRLVWRCPLEQVPLRLASLAPSRPWQVLAVGSAVHLLELTAPSGRLLCSPLLPSTGNWMGTGPTAPPHQPLPPASQGLEALLAAPIYLPAAGTRDVSQAGATLPTENELMKQRPLAPSPAGSLPLELALVVLNDGSWQLLSLQRLSRLGRQPPSVMPLGPDSGGGTSGLAGAWPASLPVPGTVPIGRPRLLMHVPQLLPHSPEHAHRPSLQEAAPLAKCLDGASAASGLKTGGAGAAAKGDRGATASRLASSTGEGYLVLLADDTQATQSLQGGSRYVHVLEAASGRQVASFDVDAAASGFLATCACVWQVRREAGIGSPQRKWPGGAGARGGPFPDDDGAEDVLMSFRGTRPMRPPRSRWPRLWWAHEEMREGQPALEVAEVAMAVPPPAAGDVEAHNGNAGPGAAAAAPVDDDLERDLEMVKMLAEEDADVDQERMPPRWWWWRHGPGAGAEAAKAEANDTPGARAMDEQLEPDAKGDSDAEGPIDDDVTVVARHLWRLGEAGIVVQALPGTWPGVSRSIAATARRRKLPTGVPAMLLVIGCTGQGGGEVMVLQMVPALLQLVAQPHGSGSGDGVSGTAAVEAVGNPNANRPMPHLGEDWFPWPLARSRSALERWLGWTGWSNLGDDDGGDGVDARKGLPTTASAQTTAAKDRLPTTRVVHLQVVHRLLLANPVTAICSYNEETLVVAAGRRMLTYTMRNGRLHRTGWVATRNPITVMSACQARSLLACTDGLTGVMLYTVVNTREDPVPGALAGPSVGLRLIAVDAIHRPITSLLLLPSQSLPPRQLPQSLASDQLGPSSSSRGAGAGHASPPGEAMDAEPAANESAAGHAMLAEEAGGMNVGTSSAVIAATDALGRLLLLTPGPATWLSCRNLITLAMVQCPDAGLRLRAHLPSPVVRYNMARPLQPRDPGLLLAGLSGAVHQVRPCPDAAVPLLSLLERALAGHWAARPPTGGRHRSAQEAEADALGEAGRWWWWCHQGHPGVLDGDLLEQLLDLPRPARLQVLRRVPATALRAALAAARSGRDADYYEAVAAVDTKLQTLAQAQEQEQKQGQEPCDDAVMQVDGGCAAEAGSLPAVTHEEEVLGGRSRKASSQEQPQQLHGMTSAEAGCDMGAGDDDDLDSVLQVLQDVLTI</sequence>
<feature type="region of interest" description="Disordered" evidence="1">
    <location>
        <begin position="2603"/>
        <end position="2623"/>
    </location>
</feature>
<feature type="region of interest" description="Disordered" evidence="1">
    <location>
        <begin position="1573"/>
        <end position="1617"/>
    </location>
</feature>
<feature type="compositionally biased region" description="Basic and acidic residues" evidence="1">
    <location>
        <begin position="313"/>
        <end position="328"/>
    </location>
</feature>
<feature type="region of interest" description="Disordered" evidence="1">
    <location>
        <begin position="3073"/>
        <end position="3114"/>
    </location>
</feature>
<dbReference type="Proteomes" id="UP000722791">
    <property type="component" value="Unassembled WGS sequence"/>
</dbReference>
<evidence type="ECO:0000256" key="1">
    <source>
        <dbReference type="SAM" id="MobiDB-lite"/>
    </source>
</evidence>
<feature type="compositionally biased region" description="Low complexity" evidence="1">
    <location>
        <begin position="1573"/>
        <end position="1582"/>
    </location>
</feature>
<feature type="region of interest" description="Disordered" evidence="1">
    <location>
        <begin position="592"/>
        <end position="633"/>
    </location>
</feature>
<feature type="compositionally biased region" description="Polar residues" evidence="1">
    <location>
        <begin position="3380"/>
        <end position="3391"/>
    </location>
</feature>
<feature type="compositionally biased region" description="Low complexity" evidence="1">
    <location>
        <begin position="1595"/>
        <end position="1609"/>
    </location>
</feature>
<feature type="region of interest" description="Disordered" evidence="1">
    <location>
        <begin position="693"/>
        <end position="752"/>
    </location>
</feature>
<feature type="region of interest" description="Disordered" evidence="1">
    <location>
        <begin position="507"/>
        <end position="527"/>
    </location>
</feature>
<feature type="compositionally biased region" description="Pro residues" evidence="1">
    <location>
        <begin position="1186"/>
        <end position="1200"/>
    </location>
</feature>
<feature type="region of interest" description="Disordered" evidence="1">
    <location>
        <begin position="303"/>
        <end position="335"/>
    </location>
</feature>
<feature type="region of interest" description="Disordered" evidence="1">
    <location>
        <begin position="1639"/>
        <end position="1673"/>
    </location>
</feature>
<dbReference type="PANTHER" id="PTHR10644">
    <property type="entry name" value="DNA REPAIR/RNA PROCESSING CPSF FAMILY"/>
    <property type="match status" value="1"/>
</dbReference>
<organism evidence="2 3">
    <name type="scientific">Volvox reticuliferus</name>
    <dbReference type="NCBI Taxonomy" id="1737510"/>
    <lineage>
        <taxon>Eukaryota</taxon>
        <taxon>Viridiplantae</taxon>
        <taxon>Chlorophyta</taxon>
        <taxon>core chlorophytes</taxon>
        <taxon>Chlorophyceae</taxon>
        <taxon>CS clade</taxon>
        <taxon>Chlamydomonadales</taxon>
        <taxon>Volvocaceae</taxon>
        <taxon>Volvox</taxon>
    </lineage>
</organism>
<feature type="region of interest" description="Disordered" evidence="1">
    <location>
        <begin position="1183"/>
        <end position="1202"/>
    </location>
</feature>
<dbReference type="EMBL" id="BNCQ01000042">
    <property type="protein sequence ID" value="GIM12272.1"/>
    <property type="molecule type" value="Genomic_DNA"/>
</dbReference>
<feature type="region of interest" description="Disordered" evidence="1">
    <location>
        <begin position="1279"/>
        <end position="1332"/>
    </location>
</feature>
<reference evidence="2" key="1">
    <citation type="journal article" date="2021" name="Proc. Natl. Acad. Sci. U.S.A.">
        <title>Three genomes in the algal genus Volvox reveal the fate of a haploid sex-determining region after a transition to homothallism.</title>
        <authorList>
            <person name="Yamamoto K."/>
            <person name="Hamaji T."/>
            <person name="Kawai-Toyooka H."/>
            <person name="Matsuzaki R."/>
            <person name="Takahashi F."/>
            <person name="Nishimura Y."/>
            <person name="Kawachi M."/>
            <person name="Noguchi H."/>
            <person name="Minakuchi Y."/>
            <person name="Umen J.G."/>
            <person name="Toyoda A."/>
            <person name="Nozaki H."/>
        </authorList>
    </citation>
    <scope>NUCLEOTIDE SEQUENCE</scope>
    <source>
        <strain evidence="2">NIES-3785</strain>
    </source>
</reference>
<feature type="compositionally biased region" description="Low complexity" evidence="1">
    <location>
        <begin position="3073"/>
        <end position="3101"/>
    </location>
</feature>
<feature type="compositionally biased region" description="Low complexity" evidence="1">
    <location>
        <begin position="715"/>
        <end position="728"/>
    </location>
</feature>
<feature type="compositionally biased region" description="Low complexity" evidence="1">
    <location>
        <begin position="1929"/>
        <end position="1940"/>
    </location>
</feature>
<protein>
    <recommendedName>
        <fullName evidence="4">Cleavage/polyadenylation specificity factor A subunit N-terminal domain-containing protein</fullName>
    </recommendedName>
</protein>
<feature type="compositionally biased region" description="Basic and acidic residues" evidence="1">
    <location>
        <begin position="1645"/>
        <end position="1655"/>
    </location>
</feature>
<proteinExistence type="predicted"/>
<evidence type="ECO:0000313" key="3">
    <source>
        <dbReference type="Proteomes" id="UP000722791"/>
    </source>
</evidence>
<name>A0A8J4GR65_9CHLO</name>
<comment type="caution">
    <text evidence="2">The sequence shown here is derived from an EMBL/GenBank/DDBJ whole genome shotgun (WGS) entry which is preliminary data.</text>
</comment>
<gene>
    <name evidence="2" type="ORF">Vretimale_15644</name>
</gene>
<accession>A0A8J4GR65</accession>
<feature type="compositionally biased region" description="Gly residues" evidence="1">
    <location>
        <begin position="2123"/>
        <end position="2132"/>
    </location>
</feature>
<dbReference type="Gene3D" id="2.130.10.10">
    <property type="entry name" value="YVTN repeat-like/Quinoprotein amine dehydrogenase"/>
    <property type="match status" value="1"/>
</dbReference>
<feature type="compositionally biased region" description="Basic and acidic residues" evidence="1">
    <location>
        <begin position="693"/>
        <end position="705"/>
    </location>
</feature>